<proteinExistence type="predicted"/>
<accession>A0A9X2DAI4</accession>
<dbReference type="EMBL" id="JAMOIL010000032">
    <property type="protein sequence ID" value="MCM0622308.1"/>
    <property type="molecule type" value="Genomic_DNA"/>
</dbReference>
<evidence type="ECO:0000313" key="1">
    <source>
        <dbReference type="EMBL" id="MCM0622308.1"/>
    </source>
</evidence>
<sequence>MSIGTAARPARPAAFQPHEAPVGLVDLDLLAAVAEDLDDAHPERHAGASLWVVPDLGAGLDPASVAPAPALAA</sequence>
<name>A0A9X2DAI4_9ACTN</name>
<organism evidence="1 2">
    <name type="scientific">Nocardioides bruguierae</name>
    <dbReference type="NCBI Taxonomy" id="2945102"/>
    <lineage>
        <taxon>Bacteria</taxon>
        <taxon>Bacillati</taxon>
        <taxon>Actinomycetota</taxon>
        <taxon>Actinomycetes</taxon>
        <taxon>Propionibacteriales</taxon>
        <taxon>Nocardioidaceae</taxon>
        <taxon>Nocardioides</taxon>
    </lineage>
</organism>
<reference evidence="1" key="1">
    <citation type="submission" date="2022-05" db="EMBL/GenBank/DDBJ databases">
        <authorList>
            <person name="Tuo L."/>
        </authorList>
    </citation>
    <scope>NUCLEOTIDE SEQUENCE</scope>
    <source>
        <strain evidence="1">BSK12Z-4</strain>
    </source>
</reference>
<comment type="caution">
    <text evidence="1">The sequence shown here is derived from an EMBL/GenBank/DDBJ whole genome shotgun (WGS) entry which is preliminary data.</text>
</comment>
<dbReference type="Proteomes" id="UP001139485">
    <property type="component" value="Unassembled WGS sequence"/>
</dbReference>
<keyword evidence="2" id="KW-1185">Reference proteome</keyword>
<gene>
    <name evidence="1" type="ORF">M8330_18605</name>
</gene>
<evidence type="ECO:0000313" key="2">
    <source>
        <dbReference type="Proteomes" id="UP001139485"/>
    </source>
</evidence>
<dbReference type="RefSeq" id="WP_250828539.1">
    <property type="nucleotide sequence ID" value="NZ_JAMOIL010000032.1"/>
</dbReference>
<dbReference type="AlphaFoldDB" id="A0A9X2DAI4"/>
<protein>
    <submittedName>
        <fullName evidence="1">Uncharacterized protein</fullName>
    </submittedName>
</protein>